<comment type="cofactor">
    <cofactor evidence="1 8">
        <name>heme</name>
        <dbReference type="ChEBI" id="CHEBI:30413"/>
    </cofactor>
</comment>
<keyword evidence="3 8" id="KW-0349">Heme</keyword>
<comment type="similarity">
    <text evidence="2 9">Belongs to the cytochrome P450 family.</text>
</comment>
<dbReference type="InterPro" id="IPR001128">
    <property type="entry name" value="Cyt_P450"/>
</dbReference>
<dbReference type="PANTHER" id="PTHR24292">
    <property type="entry name" value="CYTOCHROME P450"/>
    <property type="match status" value="1"/>
</dbReference>
<evidence type="ECO:0000256" key="4">
    <source>
        <dbReference type="ARBA" id="ARBA00022723"/>
    </source>
</evidence>
<reference evidence="10" key="2">
    <citation type="submission" date="2013-04" db="EMBL/GenBank/DDBJ databases">
        <authorList>
            <person name="Kim R.-O."/>
        </authorList>
    </citation>
    <scope>NUCLEOTIDE SEQUENCE</scope>
</reference>
<evidence type="ECO:0000256" key="9">
    <source>
        <dbReference type="RuleBase" id="RU000461"/>
    </source>
</evidence>
<dbReference type="PROSITE" id="PS00086">
    <property type="entry name" value="CYTOCHROME_P450"/>
    <property type="match status" value="1"/>
</dbReference>
<evidence type="ECO:0000256" key="8">
    <source>
        <dbReference type="PIRSR" id="PIRSR602401-1"/>
    </source>
</evidence>
<feature type="binding site" description="axial binding residue" evidence="8">
    <location>
        <position position="436"/>
    </location>
    <ligand>
        <name>heme</name>
        <dbReference type="ChEBI" id="CHEBI:30413"/>
    </ligand>
    <ligandPart>
        <name>Fe</name>
        <dbReference type="ChEBI" id="CHEBI:18248"/>
    </ligandPart>
</feature>
<evidence type="ECO:0000256" key="7">
    <source>
        <dbReference type="ARBA" id="ARBA00023033"/>
    </source>
</evidence>
<evidence type="ECO:0000256" key="3">
    <source>
        <dbReference type="ARBA" id="ARBA00022617"/>
    </source>
</evidence>
<name>W8RUZ0_9BILA</name>
<keyword evidence="4 8" id="KW-0479">Metal-binding</keyword>
<dbReference type="GO" id="GO:0020037">
    <property type="term" value="F:heme binding"/>
    <property type="evidence" value="ECO:0007669"/>
    <property type="project" value="InterPro"/>
</dbReference>
<evidence type="ECO:0000313" key="10">
    <source>
        <dbReference type="EMBL" id="AHL88983.1"/>
    </source>
</evidence>
<dbReference type="InterPro" id="IPR002401">
    <property type="entry name" value="Cyt_P450_E_grp-I"/>
</dbReference>
<dbReference type="GO" id="GO:0004497">
    <property type="term" value="F:monooxygenase activity"/>
    <property type="evidence" value="ECO:0007669"/>
    <property type="project" value="UniProtKB-KW"/>
</dbReference>
<dbReference type="Pfam" id="PF00067">
    <property type="entry name" value="p450"/>
    <property type="match status" value="1"/>
</dbReference>
<protein>
    <submittedName>
        <fullName evidence="10">Cytochrome p450 3045B1</fullName>
    </submittedName>
</protein>
<dbReference type="EMBL" id="KC905752">
    <property type="protein sequence ID" value="AHL88983.1"/>
    <property type="molecule type" value="mRNA"/>
</dbReference>
<proteinExistence type="evidence at transcript level"/>
<dbReference type="AlphaFoldDB" id="W8RUZ0"/>
<dbReference type="InterPro" id="IPR036396">
    <property type="entry name" value="Cyt_P450_sf"/>
</dbReference>
<organism evidence="10">
    <name type="scientific">Brachionus koreanus</name>
    <dbReference type="NCBI Taxonomy" id="1199090"/>
    <lineage>
        <taxon>Eukaryota</taxon>
        <taxon>Metazoa</taxon>
        <taxon>Spiralia</taxon>
        <taxon>Gnathifera</taxon>
        <taxon>Rotifera</taxon>
        <taxon>Eurotatoria</taxon>
        <taxon>Monogononta</taxon>
        <taxon>Pseudotrocha</taxon>
        <taxon>Ploima</taxon>
        <taxon>Brachionidae</taxon>
        <taxon>Brachionus</taxon>
    </lineage>
</organism>
<dbReference type="InterPro" id="IPR017972">
    <property type="entry name" value="Cyt_P450_CS"/>
</dbReference>
<dbReference type="Gene3D" id="1.10.630.10">
    <property type="entry name" value="Cytochrome P450"/>
    <property type="match status" value="1"/>
</dbReference>
<reference evidence="10" key="1">
    <citation type="journal article" date="2013" name="Environ. Sci. Technol.">
        <title>Expression pattern of entire cytochrome P450 genes and response of defensomes in the benzo[a]pyrene-exposed monogonont rotifer Brachionus koreanus.</title>
        <authorList>
            <person name="Kim R.O."/>
            <person name="Kim B.M."/>
            <person name="Jeong C.B."/>
            <person name="Nelson D.R."/>
            <person name="Lee J.S."/>
            <person name="Rhee J.S."/>
        </authorList>
    </citation>
    <scope>NUCLEOTIDE SEQUENCE</scope>
</reference>
<evidence type="ECO:0000256" key="2">
    <source>
        <dbReference type="ARBA" id="ARBA00010617"/>
    </source>
</evidence>
<dbReference type="FunFam" id="1.10.630.10:FF:000182">
    <property type="entry name" value="Cytochrome P450 3A4"/>
    <property type="match status" value="1"/>
</dbReference>
<keyword evidence="5 9" id="KW-0560">Oxidoreductase</keyword>
<dbReference type="PANTHER" id="PTHR24292:SF102">
    <property type="entry name" value="CYTOCHROME P450 FAMILY-RELATED"/>
    <property type="match status" value="1"/>
</dbReference>
<dbReference type="InterPro" id="IPR050476">
    <property type="entry name" value="Insect_CytP450_Detox"/>
</dbReference>
<dbReference type="GO" id="GO:0005506">
    <property type="term" value="F:iron ion binding"/>
    <property type="evidence" value="ECO:0007669"/>
    <property type="project" value="InterPro"/>
</dbReference>
<gene>
    <name evidence="10" type="primary">CYP3045B1</name>
</gene>
<evidence type="ECO:0000256" key="5">
    <source>
        <dbReference type="ARBA" id="ARBA00023002"/>
    </source>
</evidence>
<dbReference type="GO" id="GO:0016705">
    <property type="term" value="F:oxidoreductase activity, acting on paired donors, with incorporation or reduction of molecular oxygen"/>
    <property type="evidence" value="ECO:0007669"/>
    <property type="project" value="InterPro"/>
</dbReference>
<keyword evidence="6 8" id="KW-0408">Iron</keyword>
<keyword evidence="7 9" id="KW-0503">Monooxygenase</keyword>
<sequence>MGLKTPKFSFFYGNLPEILKNTQSNTLRKWTAELGKTYGYYEGHLPVIVTSDLELINEVFIKQYSNFMARKIYPWQFSDNSPKMDLFLSSNKRWKRMRNIINPTFSPSKLKELIPIMNKCTQRFINILEQNLDQELLISDFLNRYTMDTIWNSATGMDINCQSDLNNEYMHKALDVFKDLEELKFGFRMTSYLSEFRPIILQFMTILTYLMGKISTTNDFVDPLFWLTQHIHQIIEQRKKENIRRKDFTQLLIESRIEDNESLKKNEKIVMSKFPLDKQMSFEEIEFNLVGFLLAGFETTSSALNYSFFILANHPEEVSKLQQELDEFYAKNDQNFDINFDNINQLEYLDMFVTEVLRMYPISSNTVNRRCMFPTQIGDLKIPIGVSITVDVLSIHYDHNIWGPVDTEMFYPLRFSADVKRSQSAYLPFGIGPRNCVGMRYALMEMKMALAKILFIYNVLPTENTPTKLVNFTEGTVRRPKDLVKVKFVKRQNTV</sequence>
<dbReference type="PRINTS" id="PR00463">
    <property type="entry name" value="EP450I"/>
</dbReference>
<dbReference type="PRINTS" id="PR00385">
    <property type="entry name" value="P450"/>
</dbReference>
<evidence type="ECO:0000256" key="6">
    <source>
        <dbReference type="ARBA" id="ARBA00023004"/>
    </source>
</evidence>
<accession>W8RUZ0</accession>
<evidence type="ECO:0000256" key="1">
    <source>
        <dbReference type="ARBA" id="ARBA00001971"/>
    </source>
</evidence>
<dbReference type="SUPFAM" id="SSF48264">
    <property type="entry name" value="Cytochrome P450"/>
    <property type="match status" value="1"/>
</dbReference>